<comment type="caution">
    <text evidence="2">The sequence shown here is derived from an EMBL/GenBank/DDBJ whole genome shotgun (WGS) entry which is preliminary data.</text>
</comment>
<evidence type="ECO:0000313" key="2">
    <source>
        <dbReference type="EMBL" id="OAX52932.1"/>
    </source>
</evidence>
<keyword evidence="1" id="KW-0732">Signal</keyword>
<dbReference type="RefSeq" id="WP_055684356.1">
    <property type="nucleotide sequence ID" value="NZ_LJBJ02000001.1"/>
</dbReference>
<evidence type="ECO:0000313" key="3">
    <source>
        <dbReference type="Proteomes" id="UP000053171"/>
    </source>
</evidence>
<reference evidence="2" key="1">
    <citation type="submission" date="2016-06" db="EMBL/GenBank/DDBJ databases">
        <title>Identification of putative biosynthetic pathways for the production of bioactive secondary metabolites by the marine actinomycete Kocuria kristinae RUTW2-3.</title>
        <authorList>
            <person name="Waterworth S.C."/>
            <person name="Walmsley T.A."/>
            <person name="Matongo T."/>
            <person name="Davies-Coleman M.T."/>
            <person name="Dorrington R.A."/>
        </authorList>
    </citation>
    <scope>NUCLEOTIDE SEQUENCE [LARGE SCALE GENOMIC DNA]</scope>
    <source>
        <strain evidence="2">RUTW2-3</strain>
    </source>
</reference>
<dbReference type="EMBL" id="LJBJ02000001">
    <property type="protein sequence ID" value="OAX52932.1"/>
    <property type="molecule type" value="Genomic_DNA"/>
</dbReference>
<keyword evidence="3" id="KW-1185">Reference proteome</keyword>
<accession>A0A199NVI6</accession>
<name>A0A199NVI6_9MICC</name>
<sequence>MSVDAPQSAHPISRRTLARGAAWSLPAVAAAAAVPAQAASPKLGLQGSVQIQRSCRNSTTTMTIDGRGSYPERGLWVEGATSATKVADAQLTLWFPTSLGRLGWRNLGSSQWSISSAQQDPNRPGYYAYTLTYTGGWSFNAQGHYKYATEQPYFTASVSGCVGTTPVYSRREVTVDGETLVIERGPVYV</sequence>
<dbReference type="PROSITE" id="PS51318">
    <property type="entry name" value="TAT"/>
    <property type="match status" value="1"/>
</dbReference>
<proteinExistence type="predicted"/>
<dbReference type="InterPro" id="IPR006311">
    <property type="entry name" value="TAT_signal"/>
</dbReference>
<gene>
    <name evidence="2" type="ORF">AN277_0200770</name>
</gene>
<feature type="signal peptide" evidence="1">
    <location>
        <begin position="1"/>
        <end position="38"/>
    </location>
</feature>
<dbReference type="Proteomes" id="UP000053171">
    <property type="component" value="Unassembled WGS sequence"/>
</dbReference>
<dbReference type="AlphaFoldDB" id="A0A199NVI6"/>
<evidence type="ECO:0000256" key="1">
    <source>
        <dbReference type="SAM" id="SignalP"/>
    </source>
</evidence>
<organism evidence="2 3">
    <name type="scientific">Rothia kristinae</name>
    <dbReference type="NCBI Taxonomy" id="37923"/>
    <lineage>
        <taxon>Bacteria</taxon>
        <taxon>Bacillati</taxon>
        <taxon>Actinomycetota</taxon>
        <taxon>Actinomycetes</taxon>
        <taxon>Micrococcales</taxon>
        <taxon>Micrococcaceae</taxon>
        <taxon>Rothia</taxon>
    </lineage>
</organism>
<protein>
    <submittedName>
        <fullName evidence="2">Uncharacterized protein</fullName>
    </submittedName>
</protein>
<feature type="chain" id="PRO_5008507952" evidence="1">
    <location>
        <begin position="39"/>
        <end position="189"/>
    </location>
</feature>